<proteinExistence type="predicted"/>
<dbReference type="Pfam" id="PF13489">
    <property type="entry name" value="Methyltransf_23"/>
    <property type="match status" value="1"/>
</dbReference>
<evidence type="ECO:0000313" key="1">
    <source>
        <dbReference type="EMBL" id="ETW91962.1"/>
    </source>
</evidence>
<name>W4L1Q4_9BACT</name>
<organism evidence="1 2">
    <name type="scientific">Candidatus Entotheonella gemina</name>
    <dbReference type="NCBI Taxonomy" id="1429439"/>
    <lineage>
        <taxon>Bacteria</taxon>
        <taxon>Pseudomonadati</taxon>
        <taxon>Nitrospinota/Tectimicrobiota group</taxon>
        <taxon>Candidatus Tectimicrobiota</taxon>
        <taxon>Candidatus Entotheonellia</taxon>
        <taxon>Candidatus Entotheonellales</taxon>
        <taxon>Candidatus Entotheonellaceae</taxon>
        <taxon>Candidatus Entotheonella</taxon>
    </lineage>
</organism>
<feature type="non-terminal residue" evidence="1">
    <location>
        <position position="1"/>
    </location>
</feature>
<protein>
    <recommendedName>
        <fullName evidence="3">Methyltransferase type 11 domain-containing protein</fullName>
    </recommendedName>
</protein>
<sequence length="119" mass="13810">LICDDVLNFLRTSADQSFDVVVLSHVLEHLDNPQAFLSTLSQISKYFYIEVPDFESSHLNLYRSMIKTDLNYTDNDHVSEFDRRELADIIKQAGLAIEICEFSFGVMRYWCRKANDSCC</sequence>
<dbReference type="InterPro" id="IPR029063">
    <property type="entry name" value="SAM-dependent_MTases_sf"/>
</dbReference>
<evidence type="ECO:0000313" key="2">
    <source>
        <dbReference type="Proteomes" id="UP000019140"/>
    </source>
</evidence>
<dbReference type="Gene3D" id="3.40.50.150">
    <property type="entry name" value="Vaccinia Virus protein VP39"/>
    <property type="match status" value="1"/>
</dbReference>
<keyword evidence="2" id="KW-1185">Reference proteome</keyword>
<dbReference type="Proteomes" id="UP000019140">
    <property type="component" value="Unassembled WGS sequence"/>
</dbReference>
<evidence type="ECO:0008006" key="3">
    <source>
        <dbReference type="Google" id="ProtNLM"/>
    </source>
</evidence>
<dbReference type="SUPFAM" id="SSF53335">
    <property type="entry name" value="S-adenosyl-L-methionine-dependent methyltransferases"/>
    <property type="match status" value="1"/>
</dbReference>
<dbReference type="HOGENOM" id="CLU_2066284_0_0_7"/>
<gene>
    <name evidence="1" type="ORF">ETSY2_55150</name>
</gene>
<dbReference type="AlphaFoldDB" id="W4L1Q4"/>
<reference evidence="1 2" key="1">
    <citation type="journal article" date="2014" name="Nature">
        <title>An environmental bacterial taxon with a large and distinct metabolic repertoire.</title>
        <authorList>
            <person name="Wilson M.C."/>
            <person name="Mori T."/>
            <person name="Ruckert C."/>
            <person name="Uria A.R."/>
            <person name="Helf M.J."/>
            <person name="Takada K."/>
            <person name="Gernert C."/>
            <person name="Steffens U.A."/>
            <person name="Heycke N."/>
            <person name="Schmitt S."/>
            <person name="Rinke C."/>
            <person name="Helfrich E.J."/>
            <person name="Brachmann A.O."/>
            <person name="Gurgui C."/>
            <person name="Wakimoto T."/>
            <person name="Kracht M."/>
            <person name="Crusemann M."/>
            <person name="Hentschel U."/>
            <person name="Abe I."/>
            <person name="Matsunaga S."/>
            <person name="Kalinowski J."/>
            <person name="Takeyama H."/>
            <person name="Piel J."/>
        </authorList>
    </citation>
    <scope>NUCLEOTIDE SEQUENCE [LARGE SCALE GENOMIC DNA]</scope>
    <source>
        <strain evidence="2">TSY2</strain>
    </source>
</reference>
<comment type="caution">
    <text evidence="1">The sequence shown here is derived from an EMBL/GenBank/DDBJ whole genome shotgun (WGS) entry which is preliminary data.</text>
</comment>
<accession>W4L1Q4</accession>
<dbReference type="EMBL" id="AZHX01003208">
    <property type="protein sequence ID" value="ETW91962.1"/>
    <property type="molecule type" value="Genomic_DNA"/>
</dbReference>